<keyword evidence="1" id="KW-0378">Hydrolase</keyword>
<evidence type="ECO:0000259" key="3">
    <source>
        <dbReference type="SMART" id="SM01027"/>
    </source>
</evidence>
<dbReference type="Pfam" id="PF10996">
    <property type="entry name" value="Beta-Casp"/>
    <property type="match status" value="1"/>
</dbReference>
<dbReference type="PANTHER" id="PTHR11203:SF37">
    <property type="entry name" value="INTEGRATOR COMPLEX SUBUNIT 11"/>
    <property type="match status" value="1"/>
</dbReference>
<dbReference type="SUPFAM" id="SSF56281">
    <property type="entry name" value="Metallo-hydrolase/oxidoreductase"/>
    <property type="match status" value="1"/>
</dbReference>
<feature type="domain" description="Metallo-beta-lactamase" evidence="2">
    <location>
        <begin position="13"/>
        <end position="202"/>
    </location>
</feature>
<dbReference type="SMART" id="SM00849">
    <property type="entry name" value="Lactamase_B"/>
    <property type="match status" value="1"/>
</dbReference>
<dbReference type="InterPro" id="IPR011108">
    <property type="entry name" value="RMMBL"/>
</dbReference>
<reference evidence="4 5" key="1">
    <citation type="journal article" date="2015" name="Nature">
        <title>rRNA introns, odd ribosomes, and small enigmatic genomes across a large radiation of phyla.</title>
        <authorList>
            <person name="Brown C.T."/>
            <person name="Hug L.A."/>
            <person name="Thomas B.C."/>
            <person name="Sharon I."/>
            <person name="Castelle C.J."/>
            <person name="Singh A."/>
            <person name="Wilkins M.J."/>
            <person name="Williams K.H."/>
            <person name="Banfield J.F."/>
        </authorList>
    </citation>
    <scope>NUCLEOTIDE SEQUENCE [LARGE SCALE GENOMIC DNA]</scope>
</reference>
<proteinExistence type="predicted"/>
<dbReference type="PANTHER" id="PTHR11203">
    <property type="entry name" value="CLEAVAGE AND POLYADENYLATION SPECIFICITY FACTOR FAMILY MEMBER"/>
    <property type="match status" value="1"/>
</dbReference>
<organism evidence="4 5">
    <name type="scientific">Candidatus Roizmanbacteria bacterium GW2011_GWB1_40_7</name>
    <dbReference type="NCBI Taxonomy" id="1618482"/>
    <lineage>
        <taxon>Bacteria</taxon>
        <taxon>Candidatus Roizmaniibacteriota</taxon>
    </lineage>
</organism>
<sequence>MKISFYGGSQEVTGSCFLFDSGKTKILIDCGLFQCPRFCDLRSRDPFPFNPKDIKALFVTHAHIDHTGRIPKLVKEGFSGKIYSTPPTKELAFLMLKDSLGVLEKEARHHKEDLMFSEEDIDSAFKIWEGVEYHKIIEIGDLKIRLFDSGHVLGSSMIEIVLEGRKVLFTGDLGNPPTPLLNNPEEIRDAVVMLVESTYGNRIHNDKKERKLRLERIIENTMQGKGVLMIPAFSLERTQELLAEIDDLLESGRIPRIPIFLDSPLAIKATAVYKKYENYFNKEANNKIKSGNDIFRFHGLKLTMTTEESKAINEIRPPKIVIAGSGMSNGGRILHHEKRYLPDPNSTLLLVGYQAAGSLGRMLQDGAEEVTIHGEKILVRAKVETLQGYSSHPDREQLMEFISKSKDTLEKVFVITGEPASALFLVQRVRDYFGIPAEAPRYGETKEI</sequence>
<name>A0A0G0T806_9BACT</name>
<evidence type="ECO:0000313" key="4">
    <source>
        <dbReference type="EMBL" id="KKR70941.1"/>
    </source>
</evidence>
<dbReference type="Gene3D" id="3.60.15.10">
    <property type="entry name" value="Ribonuclease Z/Hydroxyacylglutathione hydrolase-like"/>
    <property type="match status" value="1"/>
</dbReference>
<dbReference type="EMBL" id="LBZM01000040">
    <property type="protein sequence ID" value="KKR70941.1"/>
    <property type="molecule type" value="Genomic_DNA"/>
</dbReference>
<gene>
    <name evidence="4" type="ORF">UU14_C0040G0011</name>
</gene>
<dbReference type="PATRIC" id="fig|1618482.3.peg.1124"/>
<accession>A0A0G0T806</accession>
<dbReference type="GO" id="GO:0004521">
    <property type="term" value="F:RNA endonuclease activity"/>
    <property type="evidence" value="ECO:0007669"/>
    <property type="project" value="TreeGrafter"/>
</dbReference>
<dbReference type="AlphaFoldDB" id="A0A0G0T806"/>
<dbReference type="InterPro" id="IPR036866">
    <property type="entry name" value="RibonucZ/Hydroxyglut_hydro"/>
</dbReference>
<evidence type="ECO:0000259" key="2">
    <source>
        <dbReference type="SMART" id="SM00849"/>
    </source>
</evidence>
<dbReference type="SMART" id="SM01027">
    <property type="entry name" value="Beta-Casp"/>
    <property type="match status" value="1"/>
</dbReference>
<dbReference type="InterPro" id="IPR050698">
    <property type="entry name" value="MBL"/>
</dbReference>
<dbReference type="InterPro" id="IPR022712">
    <property type="entry name" value="Beta_Casp"/>
</dbReference>
<dbReference type="Pfam" id="PF00753">
    <property type="entry name" value="Lactamase_B"/>
    <property type="match status" value="1"/>
</dbReference>
<protein>
    <submittedName>
        <fullName evidence="4">Metallo-beta-lactamase family protein</fullName>
    </submittedName>
</protein>
<dbReference type="CDD" id="cd16295">
    <property type="entry name" value="TTHA0252-CPSF-like_MBL-fold"/>
    <property type="match status" value="1"/>
</dbReference>
<dbReference type="Pfam" id="PF07521">
    <property type="entry name" value="RMMBL"/>
    <property type="match status" value="1"/>
</dbReference>
<dbReference type="InterPro" id="IPR001279">
    <property type="entry name" value="Metallo-B-lactamas"/>
</dbReference>
<evidence type="ECO:0000313" key="5">
    <source>
        <dbReference type="Proteomes" id="UP000034664"/>
    </source>
</evidence>
<evidence type="ECO:0000256" key="1">
    <source>
        <dbReference type="ARBA" id="ARBA00022801"/>
    </source>
</evidence>
<feature type="domain" description="Beta-Casp" evidence="3">
    <location>
        <begin position="238"/>
        <end position="363"/>
    </location>
</feature>
<dbReference type="GO" id="GO:0016787">
    <property type="term" value="F:hydrolase activity"/>
    <property type="evidence" value="ECO:0007669"/>
    <property type="project" value="UniProtKB-KW"/>
</dbReference>
<dbReference type="Gene3D" id="3.40.50.10890">
    <property type="match status" value="1"/>
</dbReference>
<dbReference type="Proteomes" id="UP000034664">
    <property type="component" value="Unassembled WGS sequence"/>
</dbReference>
<comment type="caution">
    <text evidence="4">The sequence shown here is derived from an EMBL/GenBank/DDBJ whole genome shotgun (WGS) entry which is preliminary data.</text>
</comment>